<gene>
    <name evidence="1" type="ORF">RirG_195220</name>
</gene>
<protein>
    <submittedName>
        <fullName evidence="1">Uncharacterized protein</fullName>
    </submittedName>
</protein>
<proteinExistence type="predicted"/>
<dbReference type="OrthoDB" id="2317295at2759"/>
<dbReference type="AlphaFoldDB" id="A0A015LVT8"/>
<dbReference type="InterPro" id="IPR036910">
    <property type="entry name" value="HMG_box_dom_sf"/>
</dbReference>
<keyword evidence="2" id="KW-1185">Reference proteome</keyword>
<dbReference type="Proteomes" id="UP000022910">
    <property type="component" value="Unassembled WGS sequence"/>
</dbReference>
<reference evidence="1 2" key="1">
    <citation type="submission" date="2014-02" db="EMBL/GenBank/DDBJ databases">
        <title>Single nucleus genome sequencing reveals high similarity among nuclei of an endomycorrhizal fungus.</title>
        <authorList>
            <person name="Lin K."/>
            <person name="Geurts R."/>
            <person name="Zhang Z."/>
            <person name="Limpens E."/>
            <person name="Saunders D.G."/>
            <person name="Mu D."/>
            <person name="Pang E."/>
            <person name="Cao H."/>
            <person name="Cha H."/>
            <person name="Lin T."/>
            <person name="Zhou Q."/>
            <person name="Shang Y."/>
            <person name="Li Y."/>
            <person name="Ivanov S."/>
            <person name="Sharma T."/>
            <person name="Velzen R.V."/>
            <person name="Ruijter N.D."/>
            <person name="Aanen D.K."/>
            <person name="Win J."/>
            <person name="Kamoun S."/>
            <person name="Bisseling T."/>
            <person name="Huang S."/>
        </authorList>
    </citation>
    <scope>NUCLEOTIDE SEQUENCE [LARGE SCALE GENOMIC DNA]</scope>
    <source>
        <strain evidence="2">DAOM197198w</strain>
    </source>
</reference>
<dbReference type="EMBL" id="JEMT01026627">
    <property type="protein sequence ID" value="EXX58733.1"/>
    <property type="molecule type" value="Genomic_DNA"/>
</dbReference>
<organism evidence="1 2">
    <name type="scientific">Rhizophagus irregularis (strain DAOM 197198w)</name>
    <name type="common">Glomus intraradices</name>
    <dbReference type="NCBI Taxonomy" id="1432141"/>
    <lineage>
        <taxon>Eukaryota</taxon>
        <taxon>Fungi</taxon>
        <taxon>Fungi incertae sedis</taxon>
        <taxon>Mucoromycota</taxon>
        <taxon>Glomeromycotina</taxon>
        <taxon>Glomeromycetes</taxon>
        <taxon>Glomerales</taxon>
        <taxon>Glomeraceae</taxon>
        <taxon>Rhizophagus</taxon>
    </lineage>
</organism>
<evidence type="ECO:0000313" key="1">
    <source>
        <dbReference type="EMBL" id="EXX58733.1"/>
    </source>
</evidence>
<dbReference type="HOGENOM" id="CLU_1856347_0_0_1"/>
<dbReference type="Gene3D" id="1.10.30.10">
    <property type="entry name" value="High mobility group box domain"/>
    <property type="match status" value="1"/>
</dbReference>
<comment type="caution">
    <text evidence="1">The sequence shown here is derived from an EMBL/GenBank/DDBJ whole genome shotgun (WGS) entry which is preliminary data.</text>
</comment>
<accession>A0A015LVT8</accession>
<evidence type="ECO:0000313" key="2">
    <source>
        <dbReference type="Proteomes" id="UP000022910"/>
    </source>
</evidence>
<name>A0A015LVT8_RHIIW</name>
<sequence length="138" mass="16250">MPRKKSNKPKSIRNVSFRKQNAFILFSGHYYVMRRKKEKIRRSKAVKLAAAEWKYKMSNEQKMGWFQLYNERKLMDKIGNDGILLNSKNFELIASTFNSPFIIKPHSLMAGAVETDDDKCSKLFNEIINTEMLANWYC</sequence>